<protein>
    <recommendedName>
        <fullName evidence="4">Apple domain-containing protein</fullName>
    </recommendedName>
</protein>
<evidence type="ECO:0000313" key="2">
    <source>
        <dbReference type="EMBL" id="CAK0885516.1"/>
    </source>
</evidence>
<evidence type="ECO:0000313" key="1">
    <source>
        <dbReference type="EMBL" id="CAK0793850.1"/>
    </source>
</evidence>
<dbReference type="EMBL" id="CAUYUJ010018682">
    <property type="protein sequence ID" value="CAK0885516.1"/>
    <property type="molecule type" value="Genomic_DNA"/>
</dbReference>
<proteinExistence type="predicted"/>
<sequence>MAATGTRKVPLAVYVVALFAHGAFVALSATVQVGEKTTATPSPSSVSPQDIDHRNASLITRTQKQASNYATISTSNYCGHVDGGYPYRCFPGTGSYSTFQECQDRCTELAWCIGFSHEPGHCAFMSTINPCPAYSPNTGHVATTVSDLVPSSYNGYSCYGKEAAATPAPTPATPSPASAVGDPHLQNIHGERFDLMKQGNFTLIQIPRGVPVKDSMLTVEAYARRLGASCAELYFQTVSITGKWARSDIHFRAGDSPDKQPMWLHFGPVEMKVVHGRAETGQKYLNIFVKHLGRASATVGGLLGEDDHADAATPNAQCLKTVSLANLATRGTSELQYASVAIAAL</sequence>
<keyword evidence="3" id="KW-1185">Reference proteome</keyword>
<reference evidence="2" key="1">
    <citation type="submission" date="2023-10" db="EMBL/GenBank/DDBJ databases">
        <authorList>
            <person name="Chen Y."/>
            <person name="Shah S."/>
            <person name="Dougan E. K."/>
            <person name="Thang M."/>
            <person name="Chan C."/>
        </authorList>
    </citation>
    <scope>NUCLEOTIDE SEQUENCE [LARGE SCALE GENOMIC DNA]</scope>
</reference>
<gene>
    <name evidence="1" type="ORF">PCOR1329_LOCUS4005</name>
    <name evidence="2" type="ORF">PCOR1329_LOCUS67123</name>
</gene>
<evidence type="ECO:0008006" key="4">
    <source>
        <dbReference type="Google" id="ProtNLM"/>
    </source>
</evidence>
<dbReference type="Proteomes" id="UP001189429">
    <property type="component" value="Unassembled WGS sequence"/>
</dbReference>
<dbReference type="EMBL" id="CAUYUJ010001037">
    <property type="protein sequence ID" value="CAK0793850.1"/>
    <property type="molecule type" value="Genomic_DNA"/>
</dbReference>
<comment type="caution">
    <text evidence="2">The sequence shown here is derived from an EMBL/GenBank/DDBJ whole genome shotgun (WGS) entry which is preliminary data.</text>
</comment>
<evidence type="ECO:0000313" key="3">
    <source>
        <dbReference type="Proteomes" id="UP001189429"/>
    </source>
</evidence>
<organism evidence="2 3">
    <name type="scientific">Prorocentrum cordatum</name>
    <dbReference type="NCBI Taxonomy" id="2364126"/>
    <lineage>
        <taxon>Eukaryota</taxon>
        <taxon>Sar</taxon>
        <taxon>Alveolata</taxon>
        <taxon>Dinophyceae</taxon>
        <taxon>Prorocentrales</taxon>
        <taxon>Prorocentraceae</taxon>
        <taxon>Prorocentrum</taxon>
    </lineage>
</organism>
<accession>A0ABN9WKJ8</accession>
<name>A0ABN9WKJ8_9DINO</name>